<dbReference type="Pfam" id="PF23933">
    <property type="entry name" value="DUF7269"/>
    <property type="match status" value="1"/>
</dbReference>
<dbReference type="InterPro" id="IPR055693">
    <property type="entry name" value="DUF7269"/>
</dbReference>
<dbReference type="RefSeq" id="WP_177213270.1">
    <property type="nucleotide sequence ID" value="NZ_FOOQ01000001.1"/>
</dbReference>
<name>A0A1I2MFX2_9EURY</name>
<keyword evidence="4" id="KW-1185">Reference proteome</keyword>
<evidence type="ECO:0000313" key="4">
    <source>
        <dbReference type="Proteomes" id="UP000198876"/>
    </source>
</evidence>
<sequence>MNASDLMGAIGGLCVVFGLASLAGYAVPGLSATYVFVTFVGVVAGIQGLRYALARRNVTVLETETGDSERRYRVPVPGDDADRELSLSGGWRGRRGSSTVRERIREAAIRTLVLRDNCTEAEAEARIDVGSWTDDPVAAQYLGADASVPLRTRLRLAVRGNAPAVRARRAVAAVERLRAETDRRPESAPGEPADESTDGTRRTPAGETR</sequence>
<gene>
    <name evidence="3" type="ORF">SAMN04488063_0700</name>
</gene>
<feature type="region of interest" description="Disordered" evidence="1">
    <location>
        <begin position="176"/>
        <end position="209"/>
    </location>
</feature>
<evidence type="ECO:0000256" key="2">
    <source>
        <dbReference type="SAM" id="Phobius"/>
    </source>
</evidence>
<dbReference type="STRING" id="553467.SAMN04488063_0700"/>
<protein>
    <submittedName>
        <fullName evidence="3">Uncharacterized protein</fullName>
    </submittedName>
</protein>
<keyword evidence="2" id="KW-0472">Membrane</keyword>
<dbReference type="Proteomes" id="UP000198876">
    <property type="component" value="Unassembled WGS sequence"/>
</dbReference>
<evidence type="ECO:0000256" key="1">
    <source>
        <dbReference type="SAM" id="MobiDB-lite"/>
    </source>
</evidence>
<feature type="transmembrane region" description="Helical" evidence="2">
    <location>
        <begin position="7"/>
        <end position="27"/>
    </location>
</feature>
<dbReference type="EMBL" id="FOOQ01000001">
    <property type="protein sequence ID" value="SFF89669.1"/>
    <property type="molecule type" value="Genomic_DNA"/>
</dbReference>
<dbReference type="AlphaFoldDB" id="A0A1I2MFX2"/>
<proteinExistence type="predicted"/>
<organism evidence="3 4">
    <name type="scientific">Halopelagius inordinatus</name>
    <dbReference type="NCBI Taxonomy" id="553467"/>
    <lineage>
        <taxon>Archaea</taxon>
        <taxon>Methanobacteriati</taxon>
        <taxon>Methanobacteriota</taxon>
        <taxon>Stenosarchaea group</taxon>
        <taxon>Halobacteria</taxon>
        <taxon>Halobacteriales</taxon>
        <taxon>Haloferacaceae</taxon>
    </lineage>
</organism>
<reference evidence="4" key="1">
    <citation type="submission" date="2016-10" db="EMBL/GenBank/DDBJ databases">
        <authorList>
            <person name="Varghese N."/>
            <person name="Submissions S."/>
        </authorList>
    </citation>
    <scope>NUCLEOTIDE SEQUENCE [LARGE SCALE GENOMIC DNA]</scope>
    <source>
        <strain evidence="4">CGMCC 1.7739</strain>
    </source>
</reference>
<feature type="transmembrane region" description="Helical" evidence="2">
    <location>
        <begin position="33"/>
        <end position="53"/>
    </location>
</feature>
<keyword evidence="2" id="KW-1133">Transmembrane helix</keyword>
<dbReference type="OrthoDB" id="307812at2157"/>
<evidence type="ECO:0000313" key="3">
    <source>
        <dbReference type="EMBL" id="SFF89669.1"/>
    </source>
</evidence>
<keyword evidence="2" id="KW-0812">Transmembrane</keyword>
<accession>A0A1I2MFX2</accession>
<feature type="compositionally biased region" description="Basic and acidic residues" evidence="1">
    <location>
        <begin position="176"/>
        <end position="186"/>
    </location>
</feature>